<feature type="region of interest" description="Disordered" evidence="1">
    <location>
        <begin position="124"/>
        <end position="196"/>
    </location>
</feature>
<evidence type="ECO:0000313" key="2">
    <source>
        <dbReference type="EMBL" id="PIO24547.1"/>
    </source>
</evidence>
<name>A0A2G9R9K1_AQUCT</name>
<feature type="compositionally biased region" description="Polar residues" evidence="1">
    <location>
        <begin position="163"/>
        <end position="177"/>
    </location>
</feature>
<gene>
    <name evidence="2" type="ORF">AB205_0031330</name>
</gene>
<reference evidence="3" key="1">
    <citation type="journal article" date="2017" name="Nat. Commun.">
        <title>The North American bullfrog draft genome provides insight into hormonal regulation of long noncoding RNA.</title>
        <authorList>
            <person name="Hammond S.A."/>
            <person name="Warren R.L."/>
            <person name="Vandervalk B.P."/>
            <person name="Kucuk E."/>
            <person name="Khan H."/>
            <person name="Gibb E.A."/>
            <person name="Pandoh P."/>
            <person name="Kirk H."/>
            <person name="Zhao Y."/>
            <person name="Jones M."/>
            <person name="Mungall A.J."/>
            <person name="Coope R."/>
            <person name="Pleasance S."/>
            <person name="Moore R.A."/>
            <person name="Holt R.A."/>
            <person name="Round J.M."/>
            <person name="Ohora S."/>
            <person name="Walle B.V."/>
            <person name="Veldhoen N."/>
            <person name="Helbing C.C."/>
            <person name="Birol I."/>
        </authorList>
    </citation>
    <scope>NUCLEOTIDE SEQUENCE [LARGE SCALE GENOMIC DNA]</scope>
</reference>
<feature type="compositionally biased region" description="Basic residues" evidence="1">
    <location>
        <begin position="248"/>
        <end position="258"/>
    </location>
</feature>
<dbReference type="EMBL" id="KV950977">
    <property type="protein sequence ID" value="PIO24547.1"/>
    <property type="molecule type" value="Genomic_DNA"/>
</dbReference>
<dbReference type="PANTHER" id="PTHR16207">
    <property type="entry name" value="SET DOMAIN-CONTAINING PROTEIN"/>
    <property type="match status" value="1"/>
</dbReference>
<dbReference type="OrthoDB" id="5960959at2759"/>
<feature type="region of interest" description="Disordered" evidence="1">
    <location>
        <begin position="233"/>
        <end position="329"/>
    </location>
</feature>
<organism evidence="2 3">
    <name type="scientific">Aquarana catesbeiana</name>
    <name type="common">American bullfrog</name>
    <name type="synonym">Rana catesbeiana</name>
    <dbReference type="NCBI Taxonomy" id="8400"/>
    <lineage>
        <taxon>Eukaryota</taxon>
        <taxon>Metazoa</taxon>
        <taxon>Chordata</taxon>
        <taxon>Craniata</taxon>
        <taxon>Vertebrata</taxon>
        <taxon>Euteleostomi</taxon>
        <taxon>Amphibia</taxon>
        <taxon>Batrachia</taxon>
        <taxon>Anura</taxon>
        <taxon>Neobatrachia</taxon>
        <taxon>Ranoidea</taxon>
        <taxon>Ranidae</taxon>
        <taxon>Aquarana</taxon>
    </lineage>
</organism>
<dbReference type="AlphaFoldDB" id="A0A2G9R9K1"/>
<accession>A0A2G9R9K1</accession>
<feature type="region of interest" description="Disordered" evidence="1">
    <location>
        <begin position="391"/>
        <end position="460"/>
    </location>
</feature>
<evidence type="ECO:0000256" key="1">
    <source>
        <dbReference type="SAM" id="MobiDB-lite"/>
    </source>
</evidence>
<evidence type="ECO:0000313" key="3">
    <source>
        <dbReference type="Proteomes" id="UP000228934"/>
    </source>
</evidence>
<evidence type="ECO:0008006" key="4">
    <source>
        <dbReference type="Google" id="ProtNLM"/>
    </source>
</evidence>
<keyword evidence="3" id="KW-1185">Reference proteome</keyword>
<feature type="compositionally biased region" description="Basic and acidic residues" evidence="1">
    <location>
        <begin position="489"/>
        <end position="503"/>
    </location>
</feature>
<dbReference type="Proteomes" id="UP000228934">
    <property type="component" value="Unassembled WGS sequence"/>
</dbReference>
<feature type="region of interest" description="Disordered" evidence="1">
    <location>
        <begin position="482"/>
        <end position="524"/>
    </location>
</feature>
<dbReference type="PANTHER" id="PTHR16207:SF10">
    <property type="entry name" value="PROTEIN TASOR 2"/>
    <property type="match status" value="1"/>
</dbReference>
<proteinExistence type="predicted"/>
<feature type="compositionally biased region" description="Basic residues" evidence="1">
    <location>
        <begin position="138"/>
        <end position="162"/>
    </location>
</feature>
<sequence>MQKGKDLYPDTLVEQHFKQFASLQGKNVSVGELKAGTSNTLSLFSGHGKDIADKTDQLFFSRLQSYISSPVNFSVPLVKMSSLLKEEIPLSSDSEKCDKNIIGKDSVALEAKIPLLAANNIKSDGSSGNHVLNENKKQPAKKRTFKKGGRRGARKGKRKLKHQTTSPSSATSENQVASKKRKLIGGDQEQAVSSNRTTVKLASAPLAHKRKRGAEVLTAEFVIDDKVSETETTVTNKRSQEKGAVLKNKLHTGKARKKASTDTHIVRDRPPKRKASDPGNRKKLTEVKAKSEIVRRPVIKDKQKSGKQSKRTTVSINTEPASSFSKTSMDHNLTIKQSAHLAPVPETDIMEKRISMYESHALNLLADLALNSLSSSSISYINSETTTPISETVVQEKVPNSDGGNAVEYPQNDSSPPLQPSSAFEEPVQAPDCVKGHPKAGSDASPAQQRAENTEKPSSHKMLLAAAKAKARNNTTSKICLEHSYSQLPREDAQDKSTKDLSEKPSQSVSEPTETSSDSEEVLDQPSDFLVPREFLQLTGDNGYPSLTTKPREGSKYRDNFFITFKWEAKYDFDLDSKFTSDPLEKTINRALHGPWNPNLKEKVEDVKIILHMWLALFYSKPSQQVISSSRKVVEHSNPAKYVSINTVHDPLCEIVETDTADAENGDESDLLRNSPHAQPQIMLGVSPVCHEMKEKHSSNQPVDLSVASKIQTKVRRIYYLQVRIK</sequence>
<feature type="compositionally biased region" description="Basic and acidic residues" evidence="1">
    <location>
        <begin position="259"/>
        <end position="304"/>
    </location>
</feature>
<feature type="compositionally biased region" description="Polar residues" evidence="1">
    <location>
        <begin position="411"/>
        <end position="422"/>
    </location>
</feature>
<protein>
    <recommendedName>
        <fullName evidence="4">Protein FAM208B</fullName>
    </recommendedName>
</protein>
<feature type="compositionally biased region" description="Polar residues" evidence="1">
    <location>
        <begin position="311"/>
        <end position="329"/>
    </location>
</feature>
<dbReference type="GO" id="GO:0045814">
    <property type="term" value="P:negative regulation of gene expression, epigenetic"/>
    <property type="evidence" value="ECO:0007669"/>
    <property type="project" value="InterPro"/>
</dbReference>
<dbReference type="InterPro" id="IPR046432">
    <property type="entry name" value="TASOR"/>
</dbReference>
<dbReference type="GO" id="GO:0005654">
    <property type="term" value="C:nucleoplasm"/>
    <property type="evidence" value="ECO:0007669"/>
    <property type="project" value="TreeGrafter"/>
</dbReference>